<dbReference type="STRING" id="360412.LARV_03294"/>
<keyword evidence="2" id="KW-0472">Membrane</keyword>
<gene>
    <name evidence="3" type="ORF">LARV_03294</name>
</gene>
<name>A0A0S7BNF8_9CHLR</name>
<keyword evidence="4" id="KW-1185">Reference proteome</keyword>
<feature type="transmembrane region" description="Helical" evidence="2">
    <location>
        <begin position="134"/>
        <end position="151"/>
    </location>
</feature>
<evidence type="ECO:0000256" key="1">
    <source>
        <dbReference type="SAM" id="MobiDB-lite"/>
    </source>
</evidence>
<evidence type="ECO:0008006" key="5">
    <source>
        <dbReference type="Google" id="ProtNLM"/>
    </source>
</evidence>
<keyword evidence="2" id="KW-1133">Transmembrane helix</keyword>
<sequence>MIPNLQSRISPDGEVEPQGDGNWTLRLRAGTERRYRWAQVDDYIPLARRDFRWRAPLRLRLRARAFEPSAAGTWGFGLWNDPFAFNLLGGTARRLPVLPNAAWFFYSLPPNYLTLRDGTPGHGFVAQTFAAPRIPAILLAPAGLGLPLLAWRRAARALRRMARRVIREDSARIHVDVTQWHTYELDWLTGEARFRVDGRECLATPVSPRGPLGLVVWIDNQYMAFPPDGRLRMGVLPVPRDAALELREIRVEPESA</sequence>
<dbReference type="EMBL" id="DF967972">
    <property type="protein sequence ID" value="GAP15505.1"/>
    <property type="molecule type" value="Genomic_DNA"/>
</dbReference>
<dbReference type="Proteomes" id="UP000055060">
    <property type="component" value="Unassembled WGS sequence"/>
</dbReference>
<protein>
    <recommendedName>
        <fullName evidence="5">GH16 domain-containing protein</fullName>
    </recommendedName>
</protein>
<evidence type="ECO:0000313" key="3">
    <source>
        <dbReference type="EMBL" id="GAP15505.1"/>
    </source>
</evidence>
<keyword evidence="2" id="KW-0812">Transmembrane</keyword>
<accession>A0A0S7BNF8</accession>
<reference evidence="3" key="1">
    <citation type="submission" date="2015-07" db="EMBL/GenBank/DDBJ databases">
        <title>Draft Genome Sequences of Anaerolinea thermolimosa IMO-1, Bellilinea caldifistulae GOMI-1, Leptolinea tardivitalis YMTK-2, Levilinea saccharolytica KIBI-1,Longilinea arvoryzae KOME-1, Previously Described as Members of the Anaerolineaceae (Chloroflexi).</title>
        <authorList>
            <person name="Sekiguchi Y."/>
            <person name="Ohashi A."/>
            <person name="Matsuura N."/>
            <person name="Tourlousse M.D."/>
        </authorList>
    </citation>
    <scope>NUCLEOTIDE SEQUENCE [LARGE SCALE GENOMIC DNA]</scope>
    <source>
        <strain evidence="3">KOME-1</strain>
    </source>
</reference>
<proteinExistence type="predicted"/>
<dbReference type="OrthoDB" id="160693at2"/>
<feature type="region of interest" description="Disordered" evidence="1">
    <location>
        <begin position="1"/>
        <end position="21"/>
    </location>
</feature>
<evidence type="ECO:0000313" key="4">
    <source>
        <dbReference type="Proteomes" id="UP000055060"/>
    </source>
</evidence>
<dbReference type="RefSeq" id="WP_075074683.1">
    <property type="nucleotide sequence ID" value="NZ_DF967972.1"/>
</dbReference>
<organism evidence="3">
    <name type="scientific">Longilinea arvoryzae</name>
    <dbReference type="NCBI Taxonomy" id="360412"/>
    <lineage>
        <taxon>Bacteria</taxon>
        <taxon>Bacillati</taxon>
        <taxon>Chloroflexota</taxon>
        <taxon>Anaerolineae</taxon>
        <taxon>Anaerolineales</taxon>
        <taxon>Anaerolineaceae</taxon>
        <taxon>Longilinea</taxon>
    </lineage>
</organism>
<dbReference type="AlphaFoldDB" id="A0A0S7BNF8"/>
<evidence type="ECO:0000256" key="2">
    <source>
        <dbReference type="SAM" id="Phobius"/>
    </source>
</evidence>